<evidence type="ECO:0000313" key="3">
    <source>
        <dbReference type="EMBL" id="TXG46367.1"/>
    </source>
</evidence>
<dbReference type="AlphaFoldDB" id="A0A5C7GP73"/>
<dbReference type="OrthoDB" id="626167at2759"/>
<dbReference type="GO" id="GO:0005524">
    <property type="term" value="F:ATP binding"/>
    <property type="evidence" value="ECO:0007669"/>
    <property type="project" value="InterPro"/>
</dbReference>
<reference evidence="4" key="1">
    <citation type="journal article" date="2019" name="Gigascience">
        <title>De novo genome assembly of the endangered Acer yangbiense, a plant species with extremely small populations endemic to Yunnan Province, China.</title>
        <authorList>
            <person name="Yang J."/>
            <person name="Wariss H.M."/>
            <person name="Tao L."/>
            <person name="Zhang R."/>
            <person name="Yun Q."/>
            <person name="Hollingsworth P."/>
            <person name="Dao Z."/>
            <person name="Luo G."/>
            <person name="Guo H."/>
            <person name="Ma Y."/>
            <person name="Sun W."/>
        </authorList>
    </citation>
    <scope>NUCLEOTIDE SEQUENCE [LARGE SCALE GENOMIC DNA]</scope>
    <source>
        <strain evidence="4">cv. Malutang</strain>
    </source>
</reference>
<dbReference type="PANTHER" id="PTHR47684">
    <property type="entry name" value="PROTEIN TONSOKU"/>
    <property type="match status" value="1"/>
</dbReference>
<keyword evidence="1" id="KW-0505">Motor protein</keyword>
<dbReference type="GO" id="GO:0005634">
    <property type="term" value="C:nucleus"/>
    <property type="evidence" value="ECO:0007669"/>
    <property type="project" value="InterPro"/>
</dbReference>
<keyword evidence="4" id="KW-1185">Reference proteome</keyword>
<dbReference type="InterPro" id="IPR001611">
    <property type="entry name" value="Leu-rich_rpt"/>
</dbReference>
<dbReference type="Gene3D" id="3.80.10.10">
    <property type="entry name" value="Ribonuclease Inhibitor"/>
    <property type="match status" value="1"/>
</dbReference>
<sequence>MGKPTKLNLWVQSREEKIVVTVRLMPLNKREQLTKDQVSWECIDDHTIVYKPPPHERVTQPASFTFGWVQKRLMKLYIDCCNELCEPPNMKLLKRLYVSEVEDEVIVYDCELQDISITPLLNALHANKTVAMLDLSHNLLGNGTMEKLQQFFTTSSQKYGDMTLDLHCNRFGPTALFQICECSVLFTRLEVLNLSGNRLTDACGSYLSTILENCKENDTLEELNHADNADLDKQLALQHDTTANMSSELLSPNVNTSECSLKGGISKEADTDEHDLCPMNTDCKQLEVAGSEDDEIRVEAAASGFDNSCTSLCQKNSSFECQFIQELSTAVGRAKHLQLLDLSNNGFSTQGAKTLYSSWSSRSGVSQARKHIEEHTIIHFSVEENKCYKVFGPACLTETVYDGVKNVALSALNGINGIAYLLFTPHRDFTIKISGLEIYNENVKDLLNSDSGRNLKLLDDPEKGTVVEKLVEETANAQRQVGETTLNDTSSRSHQIIRLVLDIEANEAAGFNLEDDEIAIETEEPQVSWTITFRAEATDN</sequence>
<dbReference type="SMART" id="SM00129">
    <property type="entry name" value="KISc"/>
    <property type="match status" value="1"/>
</dbReference>
<dbReference type="GO" id="GO:0072423">
    <property type="term" value="P:response to DNA damage checkpoint signaling"/>
    <property type="evidence" value="ECO:0007669"/>
    <property type="project" value="InterPro"/>
</dbReference>
<dbReference type="Pfam" id="PF00225">
    <property type="entry name" value="Kinesin"/>
    <property type="match status" value="1"/>
</dbReference>
<proteinExistence type="predicted"/>
<name>A0A5C7GP73_9ROSI</name>
<dbReference type="GO" id="GO:0040029">
    <property type="term" value="P:epigenetic regulation of gene expression"/>
    <property type="evidence" value="ECO:0007669"/>
    <property type="project" value="InterPro"/>
</dbReference>
<dbReference type="InterPro" id="IPR027417">
    <property type="entry name" value="P-loop_NTPase"/>
</dbReference>
<dbReference type="InterPro" id="IPR001752">
    <property type="entry name" value="Kinesin_motor_dom"/>
</dbReference>
<protein>
    <recommendedName>
        <fullName evidence="2">Kinesin motor domain-containing protein</fullName>
    </recommendedName>
</protein>
<dbReference type="SUPFAM" id="SSF52540">
    <property type="entry name" value="P-loop containing nucleoside triphosphate hydrolases"/>
    <property type="match status" value="1"/>
</dbReference>
<dbReference type="SMART" id="SM00368">
    <property type="entry name" value="LRR_RI"/>
    <property type="match status" value="3"/>
</dbReference>
<dbReference type="Proteomes" id="UP000323000">
    <property type="component" value="Unassembled WGS sequence"/>
</dbReference>
<dbReference type="GO" id="GO:0009933">
    <property type="term" value="P:meristem structural organization"/>
    <property type="evidence" value="ECO:0007669"/>
    <property type="project" value="InterPro"/>
</dbReference>
<dbReference type="GO" id="GO:0007018">
    <property type="term" value="P:microtubule-based movement"/>
    <property type="evidence" value="ECO:0007669"/>
    <property type="project" value="InterPro"/>
</dbReference>
<feature type="domain" description="Kinesin motor" evidence="2">
    <location>
        <begin position="350"/>
        <end position="526"/>
    </location>
</feature>
<dbReference type="PANTHER" id="PTHR47684:SF1">
    <property type="entry name" value="PROTEIN TONSOKU"/>
    <property type="match status" value="1"/>
</dbReference>
<evidence type="ECO:0000313" key="4">
    <source>
        <dbReference type="Proteomes" id="UP000323000"/>
    </source>
</evidence>
<accession>A0A5C7GP73</accession>
<dbReference type="InterPro" id="IPR044227">
    <property type="entry name" value="TONSOKU"/>
</dbReference>
<evidence type="ECO:0000256" key="1">
    <source>
        <dbReference type="ARBA" id="ARBA00023175"/>
    </source>
</evidence>
<dbReference type="InterPro" id="IPR032675">
    <property type="entry name" value="LRR_dom_sf"/>
</dbReference>
<evidence type="ECO:0000259" key="2">
    <source>
        <dbReference type="SMART" id="SM00129"/>
    </source>
</evidence>
<dbReference type="Pfam" id="PF00560">
    <property type="entry name" value="LRR_1"/>
    <property type="match status" value="1"/>
</dbReference>
<dbReference type="Gene3D" id="3.40.850.10">
    <property type="entry name" value="Kinesin motor domain"/>
    <property type="match status" value="1"/>
</dbReference>
<dbReference type="InterPro" id="IPR036961">
    <property type="entry name" value="Kinesin_motor_dom_sf"/>
</dbReference>
<gene>
    <name evidence="3" type="ORF">EZV62_028130</name>
</gene>
<dbReference type="GO" id="GO:0008017">
    <property type="term" value="F:microtubule binding"/>
    <property type="evidence" value="ECO:0007669"/>
    <property type="project" value="InterPro"/>
</dbReference>
<dbReference type="Pfam" id="PF13516">
    <property type="entry name" value="LRR_6"/>
    <property type="match status" value="1"/>
</dbReference>
<comment type="caution">
    <text evidence="3">The sequence shown here is derived from an EMBL/GenBank/DDBJ whole genome shotgun (WGS) entry which is preliminary data.</text>
</comment>
<organism evidence="3 4">
    <name type="scientific">Acer yangbiense</name>
    <dbReference type="NCBI Taxonomy" id="1000413"/>
    <lineage>
        <taxon>Eukaryota</taxon>
        <taxon>Viridiplantae</taxon>
        <taxon>Streptophyta</taxon>
        <taxon>Embryophyta</taxon>
        <taxon>Tracheophyta</taxon>
        <taxon>Spermatophyta</taxon>
        <taxon>Magnoliopsida</taxon>
        <taxon>eudicotyledons</taxon>
        <taxon>Gunneridae</taxon>
        <taxon>Pentapetalae</taxon>
        <taxon>rosids</taxon>
        <taxon>malvids</taxon>
        <taxon>Sapindales</taxon>
        <taxon>Sapindaceae</taxon>
        <taxon>Hippocastanoideae</taxon>
        <taxon>Acereae</taxon>
        <taxon>Acer</taxon>
    </lineage>
</organism>
<dbReference type="SUPFAM" id="SSF52047">
    <property type="entry name" value="RNI-like"/>
    <property type="match status" value="1"/>
</dbReference>
<dbReference type="EMBL" id="VAHF01000192">
    <property type="protein sequence ID" value="TXG46367.1"/>
    <property type="molecule type" value="Genomic_DNA"/>
</dbReference>
<dbReference type="GO" id="GO:0003777">
    <property type="term" value="F:microtubule motor activity"/>
    <property type="evidence" value="ECO:0007669"/>
    <property type="project" value="InterPro"/>
</dbReference>